<protein>
    <recommendedName>
        <fullName evidence="1">F-box domain-containing protein</fullName>
    </recommendedName>
</protein>
<dbReference type="PANTHER" id="PTHR13318:SF190">
    <property type="entry name" value="PARTNER OF PAIRED, ISOFORM B"/>
    <property type="match status" value="1"/>
</dbReference>
<dbReference type="Pfam" id="PF25372">
    <property type="entry name" value="DUF7885"/>
    <property type="match status" value="1"/>
</dbReference>
<dbReference type="Pfam" id="PF12937">
    <property type="entry name" value="F-box-like"/>
    <property type="match status" value="1"/>
</dbReference>
<dbReference type="FunFam" id="3.80.10.10:FF:000925">
    <property type="entry name" value="F-box protein At5g67140"/>
    <property type="match status" value="1"/>
</dbReference>
<evidence type="ECO:0000313" key="3">
    <source>
        <dbReference type="Proteomes" id="UP000290289"/>
    </source>
</evidence>
<evidence type="ECO:0000259" key="1">
    <source>
        <dbReference type="SMART" id="SM00256"/>
    </source>
</evidence>
<keyword evidence="3" id="KW-1185">Reference proteome</keyword>
<dbReference type="SMART" id="SM00256">
    <property type="entry name" value="FBOX"/>
    <property type="match status" value="1"/>
</dbReference>
<sequence length="226" mass="25061">MEGEAEIDRLPIDLLAHIFVLITSFTDLAQASGVCRKWKQAVKQSLGRRECLSFAGWKMDDDSTSRLLRSAYSLKELDISRSRWGCQITDTGLCRISMAKCISNLTSISLWGITGITDKGVVQLISRANSLHHLNIGGTFITDDSLYAIAHSCPHLKTIILWSCRHVTETGLFVLVKYCRKLESINLWGTRVPVDCFLALITISPALKIKPQGLSLNVDASMLPIV</sequence>
<dbReference type="InterPro" id="IPR032675">
    <property type="entry name" value="LRR_dom_sf"/>
</dbReference>
<organism evidence="2 3">
    <name type="scientific">Malus domestica</name>
    <name type="common">Apple</name>
    <name type="synonym">Pyrus malus</name>
    <dbReference type="NCBI Taxonomy" id="3750"/>
    <lineage>
        <taxon>Eukaryota</taxon>
        <taxon>Viridiplantae</taxon>
        <taxon>Streptophyta</taxon>
        <taxon>Embryophyta</taxon>
        <taxon>Tracheophyta</taxon>
        <taxon>Spermatophyta</taxon>
        <taxon>Magnoliopsida</taxon>
        <taxon>eudicotyledons</taxon>
        <taxon>Gunneridae</taxon>
        <taxon>Pentapetalae</taxon>
        <taxon>rosids</taxon>
        <taxon>fabids</taxon>
        <taxon>Rosales</taxon>
        <taxon>Rosaceae</taxon>
        <taxon>Amygdaloideae</taxon>
        <taxon>Maleae</taxon>
        <taxon>Malus</taxon>
    </lineage>
</organism>
<dbReference type="InterPro" id="IPR001810">
    <property type="entry name" value="F-box_dom"/>
</dbReference>
<dbReference type="GO" id="GO:0019005">
    <property type="term" value="C:SCF ubiquitin ligase complex"/>
    <property type="evidence" value="ECO:0007669"/>
    <property type="project" value="TreeGrafter"/>
</dbReference>
<gene>
    <name evidence="2" type="ORF">DVH24_030078</name>
</gene>
<dbReference type="Gene3D" id="1.20.1280.50">
    <property type="match status" value="1"/>
</dbReference>
<dbReference type="InterPro" id="IPR006553">
    <property type="entry name" value="Leu-rich_rpt_Cys-con_subtyp"/>
</dbReference>
<dbReference type="OrthoDB" id="550575at2759"/>
<dbReference type="SMART" id="SM00367">
    <property type="entry name" value="LRR_CC"/>
    <property type="match status" value="4"/>
</dbReference>
<dbReference type="InterPro" id="IPR036047">
    <property type="entry name" value="F-box-like_dom_sf"/>
</dbReference>
<dbReference type="AlphaFoldDB" id="A0A498I0F8"/>
<dbReference type="Proteomes" id="UP000290289">
    <property type="component" value="Chromosome 15"/>
</dbReference>
<dbReference type="InterPro" id="IPR057207">
    <property type="entry name" value="FBXL15_LRR"/>
</dbReference>
<dbReference type="Gramene" id="mRNA:MD15G0248600">
    <property type="protein sequence ID" value="mRNA:MD15G0248600"/>
    <property type="gene ID" value="MD15G0248600"/>
</dbReference>
<comment type="caution">
    <text evidence="2">The sequence shown here is derived from an EMBL/GenBank/DDBJ whole genome shotgun (WGS) entry which is preliminary data.</text>
</comment>
<dbReference type="SUPFAM" id="SSF81383">
    <property type="entry name" value="F-box domain"/>
    <property type="match status" value="1"/>
</dbReference>
<proteinExistence type="predicted"/>
<dbReference type="PANTHER" id="PTHR13318">
    <property type="entry name" value="PARTNER OF PAIRED, ISOFORM B-RELATED"/>
    <property type="match status" value="1"/>
</dbReference>
<dbReference type="Gene3D" id="3.80.10.10">
    <property type="entry name" value="Ribonuclease Inhibitor"/>
    <property type="match status" value="1"/>
</dbReference>
<feature type="domain" description="F-box" evidence="1">
    <location>
        <begin position="10"/>
        <end position="50"/>
    </location>
</feature>
<dbReference type="STRING" id="3750.A0A498I0F8"/>
<dbReference type="SMR" id="A0A498I0F8"/>
<name>A0A498I0F8_MALDO</name>
<dbReference type="SUPFAM" id="SSF52047">
    <property type="entry name" value="RNI-like"/>
    <property type="match status" value="1"/>
</dbReference>
<reference evidence="2 3" key="1">
    <citation type="submission" date="2018-10" db="EMBL/GenBank/DDBJ databases">
        <title>A high-quality apple genome assembly.</title>
        <authorList>
            <person name="Hu J."/>
        </authorList>
    </citation>
    <scope>NUCLEOTIDE SEQUENCE [LARGE SCALE GENOMIC DNA]</scope>
    <source>
        <strain evidence="3">cv. HFTH1</strain>
        <tissue evidence="2">Young leaf</tissue>
    </source>
</reference>
<dbReference type="EMBL" id="RDQH01000341">
    <property type="protein sequence ID" value="RXH75357.1"/>
    <property type="molecule type" value="Genomic_DNA"/>
</dbReference>
<evidence type="ECO:0000313" key="2">
    <source>
        <dbReference type="EMBL" id="RXH75357.1"/>
    </source>
</evidence>
<dbReference type="GO" id="GO:0031146">
    <property type="term" value="P:SCF-dependent proteasomal ubiquitin-dependent protein catabolic process"/>
    <property type="evidence" value="ECO:0007669"/>
    <property type="project" value="TreeGrafter"/>
</dbReference>
<accession>A0A498I0F8</accession>